<dbReference type="InterPro" id="IPR003593">
    <property type="entry name" value="AAA+_ATPase"/>
</dbReference>
<proteinExistence type="predicted"/>
<dbReference type="PANTHER" id="PTHR43613:SF1">
    <property type="entry name" value="ABC TRANSPORTER, ATP-BINDING PROTEIN"/>
    <property type="match status" value="1"/>
</dbReference>
<dbReference type="SUPFAM" id="SSF52540">
    <property type="entry name" value="P-loop containing nucleoside triphosphate hydrolases"/>
    <property type="match status" value="1"/>
</dbReference>
<sequence length="246" mass="27226">METSIVIVENLVKIYQKSFRAVDGISFYVKSGEIFGLIGPNGAGKTTTLRIIATILQPTSGKVIVGGYDVVKDADKVRKIISYLPEDAGGYKYLTGFEFLEFISKLYAKNLHEIKEFLSIGIELSGLGDKLSNKIKTYSKGMLRRLLIAKTLMVKPKLAILDEPTSGLDVINAVHVREAIKRYAREVGGTILLSSHNMLEVEYLCDRVAIIHEGKILAIGSPKQLIEEHSVSNLEEVFVKLVSRGR</sequence>
<keyword evidence="1" id="KW-0547">Nucleotide-binding</keyword>
<dbReference type="GO" id="GO:0016887">
    <property type="term" value="F:ATP hydrolysis activity"/>
    <property type="evidence" value="ECO:0007669"/>
    <property type="project" value="InterPro"/>
</dbReference>
<dbReference type="Gene3D" id="3.40.50.300">
    <property type="entry name" value="P-loop containing nucleotide triphosphate hydrolases"/>
    <property type="match status" value="1"/>
</dbReference>
<dbReference type="PROSITE" id="PS50893">
    <property type="entry name" value="ABC_TRANSPORTER_2"/>
    <property type="match status" value="1"/>
</dbReference>
<keyword evidence="2 4" id="KW-0067">ATP-binding</keyword>
<evidence type="ECO:0000313" key="4">
    <source>
        <dbReference type="EMBL" id="HGM07040.1"/>
    </source>
</evidence>
<evidence type="ECO:0000256" key="2">
    <source>
        <dbReference type="ARBA" id="ARBA00022840"/>
    </source>
</evidence>
<dbReference type="AlphaFoldDB" id="A0A7C4D094"/>
<comment type="caution">
    <text evidence="4">The sequence shown here is derived from an EMBL/GenBank/DDBJ whole genome shotgun (WGS) entry which is preliminary data.</text>
</comment>
<evidence type="ECO:0000256" key="1">
    <source>
        <dbReference type="ARBA" id="ARBA00022741"/>
    </source>
</evidence>
<dbReference type="PROSITE" id="PS00211">
    <property type="entry name" value="ABC_TRANSPORTER_1"/>
    <property type="match status" value="1"/>
</dbReference>
<protein>
    <submittedName>
        <fullName evidence="4">ABC transporter ATP-binding protein</fullName>
    </submittedName>
</protein>
<feature type="domain" description="ABC transporter" evidence="3">
    <location>
        <begin position="6"/>
        <end position="238"/>
    </location>
</feature>
<dbReference type="EMBL" id="DTCA01000047">
    <property type="protein sequence ID" value="HGM07040.1"/>
    <property type="molecule type" value="Genomic_DNA"/>
</dbReference>
<reference evidence="4" key="1">
    <citation type="journal article" date="2020" name="mSystems">
        <title>Genome- and Community-Level Interaction Insights into Carbon Utilization and Element Cycling Functions of Hydrothermarchaeota in Hydrothermal Sediment.</title>
        <authorList>
            <person name="Zhou Z."/>
            <person name="Liu Y."/>
            <person name="Xu W."/>
            <person name="Pan J."/>
            <person name="Luo Z.H."/>
            <person name="Li M."/>
        </authorList>
    </citation>
    <scope>NUCLEOTIDE SEQUENCE [LARGE SCALE GENOMIC DNA]</scope>
    <source>
        <strain evidence="4">SpSt-658</strain>
    </source>
</reference>
<dbReference type="SMART" id="SM00382">
    <property type="entry name" value="AAA"/>
    <property type="match status" value="1"/>
</dbReference>
<dbReference type="PANTHER" id="PTHR43613">
    <property type="entry name" value="ABC TRANSPORTER, ATP-BINDING PROTEIN"/>
    <property type="match status" value="1"/>
</dbReference>
<dbReference type="InterPro" id="IPR027417">
    <property type="entry name" value="P-loop_NTPase"/>
</dbReference>
<organism evidence="4">
    <name type="scientific">Ignisphaera aggregans</name>
    <dbReference type="NCBI Taxonomy" id="334771"/>
    <lineage>
        <taxon>Archaea</taxon>
        <taxon>Thermoproteota</taxon>
        <taxon>Thermoprotei</taxon>
        <taxon>Desulfurococcales</taxon>
        <taxon>Desulfurococcaceae</taxon>
        <taxon>Ignisphaera</taxon>
    </lineage>
</organism>
<dbReference type="InterPro" id="IPR003439">
    <property type="entry name" value="ABC_transporter-like_ATP-bd"/>
</dbReference>
<dbReference type="InterPro" id="IPR017871">
    <property type="entry name" value="ABC_transporter-like_CS"/>
</dbReference>
<accession>A0A7C4D094</accession>
<dbReference type="GO" id="GO:0005524">
    <property type="term" value="F:ATP binding"/>
    <property type="evidence" value="ECO:0007669"/>
    <property type="project" value="UniProtKB-KW"/>
</dbReference>
<evidence type="ECO:0000259" key="3">
    <source>
        <dbReference type="PROSITE" id="PS50893"/>
    </source>
</evidence>
<dbReference type="Pfam" id="PF00005">
    <property type="entry name" value="ABC_tran"/>
    <property type="match status" value="1"/>
</dbReference>
<gene>
    <name evidence="4" type="ORF">ENU31_01330</name>
</gene>
<name>A0A7C4D094_9CREN</name>